<feature type="domain" description="Glycosyl hydrolases family 2 sugar binding" evidence="6">
    <location>
        <begin position="85"/>
        <end position="186"/>
    </location>
</feature>
<dbReference type="PRINTS" id="PR00132">
    <property type="entry name" value="GLHYDRLASE2"/>
</dbReference>
<evidence type="ECO:0000256" key="1">
    <source>
        <dbReference type="ARBA" id="ARBA00007401"/>
    </source>
</evidence>
<dbReference type="Proteomes" id="UP001169760">
    <property type="component" value="Unassembled WGS sequence"/>
</dbReference>
<comment type="similarity">
    <text evidence="1">Belongs to the glycosyl hydrolase 2 family.</text>
</comment>
<sequence length="785" mass="87973">MNIKTLFIAQLACVLILLQGCNSSQSQSERHVNNLHTPATLFNANWQFQKSDAVLSLQQAAELEGWQTVSLPHTANIEPRIVNNQWQGDAWYKKKITYSNAWDGKKVILDFEGAMNEAQIWLNGELVATHRGGYLPFSVNLTGKLTAGDNELMVRLDNRDNPITGPKPLEILDFNMFGGIYRNVWLRVENPTHISNAVAANKAASGGIFVTYPKVSKAEAFVKVQTHIYTPVVNQDVLVQHTLTYKGEQVALAQQIIADNTQPDHEDVQLITVAKPALWSPAEPNLYQLNTQVIVNGKVLDEESTQIGIREFTFKENQLYINGEKTFLRGVNRHQEYPYIGYALSDAAQYRDAEKIKAAGFDYVRLSHYPHSTAFMKAADELGLVLIDAILGWQFVSEDPAFQNHVVQTCRDMIRRDRNHASVLAWECSLNESWMEEPLIDRFHTAVHEEMPTTTTYSAGWQAYGYDVYLQARQHRLQHYDTPTKPYVVSEYGDWEYYAMNAGLNQDAWGELKQADRSSRQLLSDGEKRLQQQAANITEAHDDNFNTPAFSDGYWVMFDYNRGYADDLEASGIMSLERLPKFSYYFYQSQRPANEQAGPLANGHMVYIASHWQADSSLEFAVYSNADKVQVTLNGKQLSGERATKQYPNLRFAPFIFKADKFAAGELVAKAFANGKQVATHKVVTPTKPASIALSLEKSSKPVQVGVSDTVFVYAKVLDTNGNNSRVNNFPVSIHLEGDAQLLSPAIVNTEDGIAAALIRVGSDLSSIRISASADKVKDAFLEIK</sequence>
<protein>
    <submittedName>
        <fullName evidence="8">Glycoside hydrolase family 2 TIM barrel-domain containing protein</fullName>
    </submittedName>
</protein>
<evidence type="ECO:0000313" key="9">
    <source>
        <dbReference type="Proteomes" id="UP001169760"/>
    </source>
</evidence>
<dbReference type="InterPro" id="IPR008979">
    <property type="entry name" value="Galactose-bd-like_sf"/>
</dbReference>
<evidence type="ECO:0000259" key="4">
    <source>
        <dbReference type="Pfam" id="PF00703"/>
    </source>
</evidence>
<dbReference type="InterPro" id="IPR013783">
    <property type="entry name" value="Ig-like_fold"/>
</dbReference>
<dbReference type="SUPFAM" id="SSF51445">
    <property type="entry name" value="(Trans)glycosidases"/>
    <property type="match status" value="1"/>
</dbReference>
<evidence type="ECO:0000259" key="5">
    <source>
        <dbReference type="Pfam" id="PF02836"/>
    </source>
</evidence>
<dbReference type="Pfam" id="PF16355">
    <property type="entry name" value="DUF4982"/>
    <property type="match status" value="1"/>
</dbReference>
<dbReference type="SUPFAM" id="SSF49785">
    <property type="entry name" value="Galactose-binding domain-like"/>
    <property type="match status" value="1"/>
</dbReference>
<dbReference type="InterPro" id="IPR006104">
    <property type="entry name" value="Glyco_hydro_2_N"/>
</dbReference>
<dbReference type="InterPro" id="IPR032311">
    <property type="entry name" value="DUF4982"/>
</dbReference>
<dbReference type="Gene3D" id="2.60.40.10">
    <property type="entry name" value="Immunoglobulins"/>
    <property type="match status" value="3"/>
</dbReference>
<organism evidence="8 9">
    <name type="scientific">Saccharophagus degradans</name>
    <dbReference type="NCBI Taxonomy" id="86304"/>
    <lineage>
        <taxon>Bacteria</taxon>
        <taxon>Pseudomonadati</taxon>
        <taxon>Pseudomonadota</taxon>
        <taxon>Gammaproteobacteria</taxon>
        <taxon>Cellvibrionales</taxon>
        <taxon>Cellvibrionaceae</taxon>
        <taxon>Saccharophagus</taxon>
    </lineage>
</organism>
<comment type="caution">
    <text evidence="8">The sequence shown here is derived from an EMBL/GenBank/DDBJ whole genome shotgun (WGS) entry which is preliminary data.</text>
</comment>
<dbReference type="SUPFAM" id="SSF49303">
    <property type="entry name" value="beta-Galactosidase/glucuronidase domain"/>
    <property type="match status" value="1"/>
</dbReference>
<proteinExistence type="inferred from homology"/>
<dbReference type="PANTHER" id="PTHR42732:SF1">
    <property type="entry name" value="BETA-MANNOSIDASE"/>
    <property type="match status" value="1"/>
</dbReference>
<keyword evidence="2 8" id="KW-0378">Hydrolase</keyword>
<dbReference type="InterPro" id="IPR051913">
    <property type="entry name" value="GH2_Domain-Containing"/>
</dbReference>
<dbReference type="Gene3D" id="2.60.120.260">
    <property type="entry name" value="Galactose-binding domain-like"/>
    <property type="match status" value="1"/>
</dbReference>
<dbReference type="InterPro" id="IPR036156">
    <property type="entry name" value="Beta-gal/glucu_dom_sf"/>
</dbReference>
<dbReference type="AlphaFoldDB" id="A0AAW7X401"/>
<evidence type="ECO:0000256" key="3">
    <source>
        <dbReference type="ARBA" id="ARBA00023295"/>
    </source>
</evidence>
<evidence type="ECO:0000259" key="6">
    <source>
        <dbReference type="Pfam" id="PF02837"/>
    </source>
</evidence>
<dbReference type="PROSITE" id="PS51257">
    <property type="entry name" value="PROKAR_LIPOPROTEIN"/>
    <property type="match status" value="1"/>
</dbReference>
<dbReference type="GO" id="GO:0004553">
    <property type="term" value="F:hydrolase activity, hydrolyzing O-glycosyl compounds"/>
    <property type="evidence" value="ECO:0007669"/>
    <property type="project" value="InterPro"/>
</dbReference>
<dbReference type="GO" id="GO:0005975">
    <property type="term" value="P:carbohydrate metabolic process"/>
    <property type="evidence" value="ECO:0007669"/>
    <property type="project" value="InterPro"/>
</dbReference>
<feature type="domain" description="DUF4982" evidence="7">
    <location>
        <begin position="618"/>
        <end position="679"/>
    </location>
</feature>
<feature type="domain" description="Glycoside hydrolase family 2 catalytic" evidence="5">
    <location>
        <begin position="314"/>
        <end position="451"/>
    </location>
</feature>
<dbReference type="InterPro" id="IPR006102">
    <property type="entry name" value="Ig-like_GH2"/>
</dbReference>
<evidence type="ECO:0000259" key="7">
    <source>
        <dbReference type="Pfam" id="PF16355"/>
    </source>
</evidence>
<dbReference type="InterPro" id="IPR006103">
    <property type="entry name" value="Glyco_hydro_2_cat"/>
</dbReference>
<dbReference type="Pfam" id="PF02836">
    <property type="entry name" value="Glyco_hydro_2_C"/>
    <property type="match status" value="1"/>
</dbReference>
<dbReference type="InterPro" id="IPR006101">
    <property type="entry name" value="Glyco_hydro_2"/>
</dbReference>
<dbReference type="EMBL" id="JAUOPB010000004">
    <property type="protein sequence ID" value="MDO6422260.1"/>
    <property type="molecule type" value="Genomic_DNA"/>
</dbReference>
<feature type="domain" description="Glycoside hydrolase family 2 immunoglobulin-like beta-sandwich" evidence="4">
    <location>
        <begin position="211"/>
        <end position="310"/>
    </location>
</feature>
<dbReference type="Gene3D" id="3.20.20.80">
    <property type="entry name" value="Glycosidases"/>
    <property type="match status" value="1"/>
</dbReference>
<dbReference type="PANTHER" id="PTHR42732">
    <property type="entry name" value="BETA-GALACTOSIDASE"/>
    <property type="match status" value="1"/>
</dbReference>
<dbReference type="RefSeq" id="WP_303492154.1">
    <property type="nucleotide sequence ID" value="NZ_JAUOPB010000004.1"/>
</dbReference>
<gene>
    <name evidence="8" type="ORF">Q4521_07225</name>
</gene>
<evidence type="ECO:0000313" key="8">
    <source>
        <dbReference type="EMBL" id="MDO6422260.1"/>
    </source>
</evidence>
<dbReference type="Pfam" id="PF00703">
    <property type="entry name" value="Glyco_hydro_2"/>
    <property type="match status" value="1"/>
</dbReference>
<name>A0AAW7X401_9GAMM</name>
<keyword evidence="3" id="KW-0326">Glycosidase</keyword>
<accession>A0AAW7X401</accession>
<dbReference type="InterPro" id="IPR017853">
    <property type="entry name" value="GH"/>
</dbReference>
<dbReference type="Pfam" id="PF02837">
    <property type="entry name" value="Glyco_hydro_2_N"/>
    <property type="match status" value="1"/>
</dbReference>
<reference evidence="8" key="1">
    <citation type="submission" date="2023-07" db="EMBL/GenBank/DDBJ databases">
        <title>Genome content predicts the carbon catabolic preferences of heterotrophic bacteria.</title>
        <authorList>
            <person name="Gralka M."/>
        </authorList>
    </citation>
    <scope>NUCLEOTIDE SEQUENCE</scope>
    <source>
        <strain evidence="8">I3M17_2</strain>
    </source>
</reference>
<evidence type="ECO:0000256" key="2">
    <source>
        <dbReference type="ARBA" id="ARBA00022801"/>
    </source>
</evidence>